<proteinExistence type="predicted"/>
<sequence length="144" mass="16153">MVSLAAVIVPVLCITIGVSVSVTWKWRIIKINFKQNGGKPLNQYGVRIFIEAELAKATNNYNDNNKHGEGGFGSVYQGRIEVDTMVAVKKPKDVHKSLVKGDFQHKIKIVTQINHRKVVKLKGICLETRIPLLVYEYDSNGTLF</sequence>
<organism evidence="5 6">
    <name type="scientific">Eucalyptus globulus</name>
    <name type="common">Tasmanian blue gum</name>
    <dbReference type="NCBI Taxonomy" id="34317"/>
    <lineage>
        <taxon>Eukaryota</taxon>
        <taxon>Viridiplantae</taxon>
        <taxon>Streptophyta</taxon>
        <taxon>Embryophyta</taxon>
        <taxon>Tracheophyta</taxon>
        <taxon>Spermatophyta</taxon>
        <taxon>Magnoliopsida</taxon>
        <taxon>eudicotyledons</taxon>
        <taxon>Gunneridae</taxon>
        <taxon>Pentapetalae</taxon>
        <taxon>rosids</taxon>
        <taxon>malvids</taxon>
        <taxon>Myrtales</taxon>
        <taxon>Myrtaceae</taxon>
        <taxon>Myrtoideae</taxon>
        <taxon>Eucalypteae</taxon>
        <taxon>Eucalyptus</taxon>
    </lineage>
</organism>
<dbReference type="InterPro" id="IPR045274">
    <property type="entry name" value="WAK-like"/>
</dbReference>
<protein>
    <recommendedName>
        <fullName evidence="4">Protein kinase domain-containing protein</fullName>
    </recommendedName>
</protein>
<evidence type="ECO:0000256" key="3">
    <source>
        <dbReference type="SAM" id="Phobius"/>
    </source>
</evidence>
<dbReference type="GO" id="GO:0005524">
    <property type="term" value="F:ATP binding"/>
    <property type="evidence" value="ECO:0007669"/>
    <property type="project" value="UniProtKB-KW"/>
</dbReference>
<keyword evidence="3" id="KW-1133">Transmembrane helix</keyword>
<feature type="transmembrane region" description="Helical" evidence="3">
    <location>
        <begin position="6"/>
        <end position="24"/>
    </location>
</feature>
<dbReference type="Gene3D" id="3.30.200.20">
    <property type="entry name" value="Phosphorylase Kinase, domain 1"/>
    <property type="match status" value="1"/>
</dbReference>
<keyword evidence="3" id="KW-0812">Transmembrane</keyword>
<dbReference type="SUPFAM" id="SSF56112">
    <property type="entry name" value="Protein kinase-like (PK-like)"/>
    <property type="match status" value="1"/>
</dbReference>
<dbReference type="InterPro" id="IPR011009">
    <property type="entry name" value="Kinase-like_dom_sf"/>
</dbReference>
<comment type="caution">
    <text evidence="5">The sequence shown here is derived from an EMBL/GenBank/DDBJ whole genome shotgun (WGS) entry which is preliminary data.</text>
</comment>
<feature type="domain" description="Protein kinase" evidence="4">
    <location>
        <begin position="61"/>
        <end position="144"/>
    </location>
</feature>
<dbReference type="AlphaFoldDB" id="A0ABD3K7Z6"/>
<dbReference type="PANTHER" id="PTHR27005">
    <property type="entry name" value="WALL-ASSOCIATED RECEPTOR KINASE-LIKE 21"/>
    <property type="match status" value="1"/>
</dbReference>
<dbReference type="Proteomes" id="UP001634007">
    <property type="component" value="Unassembled WGS sequence"/>
</dbReference>
<keyword evidence="1" id="KW-0547">Nucleotide-binding</keyword>
<accession>A0ABD3K7Z6</accession>
<dbReference type="InterPro" id="IPR001245">
    <property type="entry name" value="Ser-Thr/Tyr_kinase_cat_dom"/>
</dbReference>
<gene>
    <name evidence="5" type="ORF">ACJRO7_023786</name>
</gene>
<keyword evidence="6" id="KW-1185">Reference proteome</keyword>
<evidence type="ECO:0000313" key="6">
    <source>
        <dbReference type="Proteomes" id="UP001634007"/>
    </source>
</evidence>
<dbReference type="EMBL" id="JBJKBG010000006">
    <property type="protein sequence ID" value="KAL3734489.1"/>
    <property type="molecule type" value="Genomic_DNA"/>
</dbReference>
<dbReference type="InterPro" id="IPR000719">
    <property type="entry name" value="Prot_kinase_dom"/>
</dbReference>
<evidence type="ECO:0000256" key="2">
    <source>
        <dbReference type="ARBA" id="ARBA00022840"/>
    </source>
</evidence>
<evidence type="ECO:0000259" key="4">
    <source>
        <dbReference type="PROSITE" id="PS50011"/>
    </source>
</evidence>
<keyword evidence="2" id="KW-0067">ATP-binding</keyword>
<evidence type="ECO:0000313" key="5">
    <source>
        <dbReference type="EMBL" id="KAL3734489.1"/>
    </source>
</evidence>
<dbReference type="PANTHER" id="PTHR27005:SF315">
    <property type="entry name" value="PROTEIN KINASE DOMAIN-CONTAINING PROTEIN"/>
    <property type="match status" value="1"/>
</dbReference>
<dbReference type="PROSITE" id="PS50011">
    <property type="entry name" value="PROTEIN_KINASE_DOM"/>
    <property type="match status" value="1"/>
</dbReference>
<keyword evidence="3" id="KW-0472">Membrane</keyword>
<evidence type="ECO:0000256" key="1">
    <source>
        <dbReference type="ARBA" id="ARBA00022741"/>
    </source>
</evidence>
<name>A0ABD3K7Z6_EUCGL</name>
<dbReference type="Pfam" id="PF07714">
    <property type="entry name" value="PK_Tyr_Ser-Thr"/>
    <property type="match status" value="1"/>
</dbReference>
<reference evidence="5 6" key="1">
    <citation type="submission" date="2024-11" db="EMBL/GenBank/DDBJ databases">
        <title>Chromosome-level genome assembly of Eucalyptus globulus Labill. provides insights into its genome evolution.</title>
        <authorList>
            <person name="Li X."/>
        </authorList>
    </citation>
    <scope>NUCLEOTIDE SEQUENCE [LARGE SCALE GENOMIC DNA]</scope>
    <source>
        <strain evidence="5">CL2024</strain>
        <tissue evidence="5">Fresh tender leaves</tissue>
    </source>
</reference>